<evidence type="ECO:0000313" key="2">
    <source>
        <dbReference type="Proteomes" id="UP001444661"/>
    </source>
</evidence>
<evidence type="ECO:0000313" key="1">
    <source>
        <dbReference type="EMBL" id="KAK8023769.1"/>
    </source>
</evidence>
<dbReference type="Proteomes" id="UP001444661">
    <property type="component" value="Unassembled WGS sequence"/>
</dbReference>
<name>A0ABR1S0S1_9PEZI</name>
<keyword evidence="2" id="KW-1185">Reference proteome</keyword>
<protein>
    <submittedName>
        <fullName evidence="1">Uncharacterized protein</fullName>
    </submittedName>
</protein>
<dbReference type="EMBL" id="JAQQWK010000011">
    <property type="protein sequence ID" value="KAK8023769.1"/>
    <property type="molecule type" value="Genomic_DNA"/>
</dbReference>
<gene>
    <name evidence="1" type="ORF">PG993_011835</name>
</gene>
<organism evidence="1 2">
    <name type="scientific">Apiospora rasikravindrae</name>
    <dbReference type="NCBI Taxonomy" id="990691"/>
    <lineage>
        <taxon>Eukaryota</taxon>
        <taxon>Fungi</taxon>
        <taxon>Dikarya</taxon>
        <taxon>Ascomycota</taxon>
        <taxon>Pezizomycotina</taxon>
        <taxon>Sordariomycetes</taxon>
        <taxon>Xylariomycetidae</taxon>
        <taxon>Amphisphaeriales</taxon>
        <taxon>Apiosporaceae</taxon>
        <taxon>Apiospora</taxon>
    </lineage>
</organism>
<feature type="non-terminal residue" evidence="1">
    <location>
        <position position="1"/>
    </location>
</feature>
<comment type="caution">
    <text evidence="1">The sequence shown here is derived from an EMBL/GenBank/DDBJ whole genome shotgun (WGS) entry which is preliminary data.</text>
</comment>
<proteinExistence type="predicted"/>
<reference evidence="1 2" key="1">
    <citation type="submission" date="2023-01" db="EMBL/GenBank/DDBJ databases">
        <title>Analysis of 21 Apiospora genomes using comparative genomics revels a genus with tremendous synthesis potential of carbohydrate active enzymes and secondary metabolites.</title>
        <authorList>
            <person name="Sorensen T."/>
        </authorList>
    </citation>
    <scope>NUCLEOTIDE SEQUENCE [LARGE SCALE GENOMIC DNA]</scope>
    <source>
        <strain evidence="1 2">CBS 33761</strain>
    </source>
</reference>
<accession>A0ABR1S0S1</accession>
<sequence length="103" mass="11176">VIASGDLNPSLCHVNESRTTGLAVSILYISATFFTMDNTSSSGSLVRTFDHRDSFSASNNRYIALKVLVAASKSAKELQILHRLAQVTPKRTTQCTAPLLDSF</sequence>